<dbReference type="Proteomes" id="UP000053660">
    <property type="component" value="Unassembled WGS sequence"/>
</dbReference>
<keyword evidence="5" id="KW-1185">Reference proteome</keyword>
<dbReference type="Pfam" id="PF00089">
    <property type="entry name" value="Trypsin"/>
    <property type="match status" value="1"/>
</dbReference>
<dbReference type="PRINTS" id="PR00722">
    <property type="entry name" value="CHYMOTRYPSIN"/>
</dbReference>
<gene>
    <name evidence="4" type="ORF">OESDEN_11347</name>
</gene>
<dbReference type="GO" id="GO:0004252">
    <property type="term" value="F:serine-type endopeptidase activity"/>
    <property type="evidence" value="ECO:0007669"/>
    <property type="project" value="InterPro"/>
</dbReference>
<evidence type="ECO:0000256" key="1">
    <source>
        <dbReference type="ARBA" id="ARBA00023157"/>
    </source>
</evidence>
<protein>
    <recommendedName>
        <fullName evidence="3">Peptidase S1 domain-containing protein</fullName>
    </recommendedName>
</protein>
<dbReference type="PROSITE" id="PS50240">
    <property type="entry name" value="TRYPSIN_DOM"/>
    <property type="match status" value="1"/>
</dbReference>
<comment type="similarity">
    <text evidence="2">Belongs to the peptidase S1 family. CLIP subfamily.</text>
</comment>
<dbReference type="PANTHER" id="PTHR24256">
    <property type="entry name" value="TRYPTASE-RELATED"/>
    <property type="match status" value="1"/>
</dbReference>
<dbReference type="GO" id="GO:0006508">
    <property type="term" value="P:proteolysis"/>
    <property type="evidence" value="ECO:0007669"/>
    <property type="project" value="InterPro"/>
</dbReference>
<feature type="domain" description="Peptidase S1" evidence="3">
    <location>
        <begin position="1"/>
        <end position="175"/>
    </location>
</feature>
<dbReference type="InterPro" id="IPR001314">
    <property type="entry name" value="Peptidase_S1A"/>
</dbReference>
<dbReference type="InterPro" id="IPR009003">
    <property type="entry name" value="Peptidase_S1_PA"/>
</dbReference>
<dbReference type="InterPro" id="IPR001254">
    <property type="entry name" value="Trypsin_dom"/>
</dbReference>
<dbReference type="SUPFAM" id="SSF50494">
    <property type="entry name" value="Trypsin-like serine proteases"/>
    <property type="match status" value="1"/>
</dbReference>
<dbReference type="AlphaFoldDB" id="A0A0B1SV55"/>
<sequence>MLHGTEVLPNEFPFMVAINEFKKTDWWSFNPRGSYCSAVLISKRHVLTAAHCVLIDAGLHETLCYQGYKRPEEYMEPEKLEVYIGTRCPKWGPCTPNRTVYEATSVIPYPGYEACGFGSENDIAIVELSKDADENDGIPICMPKENEQLATTLLAVGYGQDRKQIFTKSSIVVPY</sequence>
<evidence type="ECO:0000313" key="5">
    <source>
        <dbReference type="Proteomes" id="UP000053660"/>
    </source>
</evidence>
<evidence type="ECO:0000259" key="3">
    <source>
        <dbReference type="PROSITE" id="PS50240"/>
    </source>
</evidence>
<proteinExistence type="inferred from homology"/>
<evidence type="ECO:0000256" key="2">
    <source>
        <dbReference type="ARBA" id="ARBA00024195"/>
    </source>
</evidence>
<organism evidence="4 5">
    <name type="scientific">Oesophagostomum dentatum</name>
    <name type="common">Nodular worm</name>
    <dbReference type="NCBI Taxonomy" id="61180"/>
    <lineage>
        <taxon>Eukaryota</taxon>
        <taxon>Metazoa</taxon>
        <taxon>Ecdysozoa</taxon>
        <taxon>Nematoda</taxon>
        <taxon>Chromadorea</taxon>
        <taxon>Rhabditida</taxon>
        <taxon>Rhabditina</taxon>
        <taxon>Rhabditomorpha</taxon>
        <taxon>Strongyloidea</taxon>
        <taxon>Strongylidae</taxon>
        <taxon>Oesophagostomum</taxon>
    </lineage>
</organism>
<dbReference type="PROSITE" id="PS00134">
    <property type="entry name" value="TRYPSIN_HIS"/>
    <property type="match status" value="1"/>
</dbReference>
<dbReference type="InterPro" id="IPR043504">
    <property type="entry name" value="Peptidase_S1_PA_chymotrypsin"/>
</dbReference>
<reference evidence="4 5" key="1">
    <citation type="submission" date="2014-03" db="EMBL/GenBank/DDBJ databases">
        <title>Draft genome of the hookworm Oesophagostomum dentatum.</title>
        <authorList>
            <person name="Mitreva M."/>
        </authorList>
    </citation>
    <scope>NUCLEOTIDE SEQUENCE [LARGE SCALE GENOMIC DNA]</scope>
    <source>
        <strain evidence="4 5">OD-Hann</strain>
    </source>
</reference>
<dbReference type="InterPro" id="IPR018114">
    <property type="entry name" value="TRYPSIN_HIS"/>
</dbReference>
<dbReference type="EMBL" id="KN555107">
    <property type="protein sequence ID" value="KHJ88849.1"/>
    <property type="molecule type" value="Genomic_DNA"/>
</dbReference>
<dbReference type="InterPro" id="IPR051487">
    <property type="entry name" value="Ser/Thr_Proteases_Immune/Dev"/>
</dbReference>
<name>A0A0B1SV55_OESDE</name>
<dbReference type="OrthoDB" id="7754674at2759"/>
<dbReference type="Gene3D" id="2.40.10.10">
    <property type="entry name" value="Trypsin-like serine proteases"/>
    <property type="match status" value="1"/>
</dbReference>
<keyword evidence="1" id="KW-1015">Disulfide bond</keyword>
<accession>A0A0B1SV55</accession>
<evidence type="ECO:0000313" key="4">
    <source>
        <dbReference type="EMBL" id="KHJ88849.1"/>
    </source>
</evidence>
<dbReference type="SMART" id="SM00020">
    <property type="entry name" value="Tryp_SPc"/>
    <property type="match status" value="1"/>
</dbReference>